<name>A0A7W7W279_9ACTN</name>
<gene>
    <name evidence="1" type="ORF">F4561_001314</name>
</gene>
<accession>A0A7W7W279</accession>
<evidence type="ECO:0000313" key="2">
    <source>
        <dbReference type="Proteomes" id="UP000523007"/>
    </source>
</evidence>
<dbReference type="AlphaFoldDB" id="A0A7W7W279"/>
<dbReference type="EMBL" id="JACHJT010000001">
    <property type="protein sequence ID" value="MBB4930494.1"/>
    <property type="molecule type" value="Genomic_DNA"/>
</dbReference>
<organism evidence="1 2">
    <name type="scientific">Lipingzhangella halophila</name>
    <dbReference type="NCBI Taxonomy" id="1783352"/>
    <lineage>
        <taxon>Bacteria</taxon>
        <taxon>Bacillati</taxon>
        <taxon>Actinomycetota</taxon>
        <taxon>Actinomycetes</taxon>
        <taxon>Streptosporangiales</taxon>
        <taxon>Nocardiopsidaceae</taxon>
        <taxon>Lipingzhangella</taxon>
    </lineage>
</organism>
<evidence type="ECO:0000313" key="1">
    <source>
        <dbReference type="EMBL" id="MBB4930494.1"/>
    </source>
</evidence>
<dbReference type="Pfam" id="PF19730">
    <property type="entry name" value="DUF6221"/>
    <property type="match status" value="1"/>
</dbReference>
<dbReference type="Proteomes" id="UP000523007">
    <property type="component" value="Unassembled WGS sequence"/>
</dbReference>
<sequence length="135" mass="15182">MTARNFQGQISEIAAFLREQIDLEEHEAWALLSTLMDSTSVSEVLDRRIESDDQEIGARDQDEVLTQGLLCAKPNQRKAGWGRREAAIALDQALTLLERARGVVAKCERDGDVARLRRLAAPFSGRPGYREDWTL</sequence>
<keyword evidence="2" id="KW-1185">Reference proteome</keyword>
<proteinExistence type="predicted"/>
<dbReference type="InterPro" id="IPR046193">
    <property type="entry name" value="DUF6221"/>
</dbReference>
<reference evidence="1 2" key="1">
    <citation type="submission" date="2020-08" db="EMBL/GenBank/DDBJ databases">
        <title>Sequencing the genomes of 1000 actinobacteria strains.</title>
        <authorList>
            <person name="Klenk H.-P."/>
        </authorList>
    </citation>
    <scope>NUCLEOTIDE SEQUENCE [LARGE SCALE GENOMIC DNA]</scope>
    <source>
        <strain evidence="1 2">DSM 102030</strain>
    </source>
</reference>
<protein>
    <submittedName>
        <fullName evidence="1">Uncharacterized protein</fullName>
    </submittedName>
</protein>
<dbReference type="RefSeq" id="WP_184575733.1">
    <property type="nucleotide sequence ID" value="NZ_JACHJT010000001.1"/>
</dbReference>
<comment type="caution">
    <text evidence="1">The sequence shown here is derived from an EMBL/GenBank/DDBJ whole genome shotgun (WGS) entry which is preliminary data.</text>
</comment>